<keyword evidence="4 6" id="KW-0862">Zinc</keyword>
<dbReference type="PANTHER" id="PTHR24379">
    <property type="entry name" value="KRAB AND ZINC FINGER DOMAIN-CONTAINING"/>
    <property type="match status" value="1"/>
</dbReference>
<dbReference type="PROSITE" id="PS50157">
    <property type="entry name" value="ZINC_FINGER_C2H2_2"/>
    <property type="match status" value="6"/>
</dbReference>
<feature type="binding site" evidence="6">
    <location>
        <position position="18"/>
    </location>
    <ligand>
        <name>Zn(2+)</name>
        <dbReference type="ChEBI" id="CHEBI:29105"/>
    </ligand>
</feature>
<feature type="binding site" evidence="6">
    <location>
        <position position="67"/>
    </location>
    <ligand>
        <name>Zn(2+)</name>
        <dbReference type="ChEBI" id="CHEBI:29105"/>
    </ligand>
</feature>
<dbReference type="InterPro" id="IPR012934">
    <property type="entry name" value="Znf_AD"/>
</dbReference>
<dbReference type="Proteomes" id="UP001652626">
    <property type="component" value="Chromosome 29"/>
</dbReference>
<feature type="region of interest" description="Disordered" evidence="7">
    <location>
        <begin position="160"/>
        <end position="183"/>
    </location>
</feature>
<accession>A0ABM4AXF0</accession>
<dbReference type="PROSITE" id="PS51915">
    <property type="entry name" value="ZAD"/>
    <property type="match status" value="1"/>
</dbReference>
<feature type="domain" description="C2H2-type" evidence="8">
    <location>
        <begin position="497"/>
        <end position="524"/>
    </location>
</feature>
<protein>
    <submittedName>
        <fullName evidence="11">Zinc finger protein 808-like isoform X10</fullName>
    </submittedName>
</protein>
<feature type="binding site" evidence="6">
    <location>
        <position position="15"/>
    </location>
    <ligand>
        <name>Zn(2+)</name>
        <dbReference type="ChEBI" id="CHEBI:29105"/>
    </ligand>
</feature>
<feature type="domain" description="C2H2-type" evidence="8">
    <location>
        <begin position="382"/>
        <end position="410"/>
    </location>
</feature>
<feature type="domain" description="C2H2-type" evidence="8">
    <location>
        <begin position="411"/>
        <end position="439"/>
    </location>
</feature>
<sequence length="554" mass="64667">MEFDEIVVKESPGLCRCCLSEGCYKDLGTEYTWMDETEVYADILLECFDISISQHMEGPNGPNRLICEVCITRLRDACNFKKQVLDSEKKFVDMVGRGEFKSKVIVYQEQMKSEMIVEPQPAHDADVEYLDEEIDYDDGNKDDSNEPTVSEDITVDALPIKGKRGRPKKSTVKPEKKKSKLEEKTKPKIVKGIRIEKDYQETYSERLNILRKNIMLLLQYGNVVPFHWNTRGFRCFYCGRQMKDCETLKEHTLLSHKSVDLHVFIPQRIISKDVPVKIDITDMTCKSCDISLITVEDLIAHIVAIHEEEYDNSVGVCVFPFVLNKDVLQCVLCDDKYDNFTSMLGHMYKKHIAHTYICQICGLSFIDKVRLKRHISNSHEGHRCKICGKVFDASHKVDKHKQRIHGIQRTVECNLCSENFENQYQLKVHMGKVHNVEKYRIKCEHCPKICTTKGAMLLHVQSRHSDARFECDLCDYKTGIKWMIKLHRRKHFGEKNYICSICDRRFGRSSNLRAHMKVHTGNFGRVCRWCRQGFTDSETLDRHEKELHYFNQYN</sequence>
<evidence type="ECO:0000259" key="8">
    <source>
        <dbReference type="PROSITE" id="PS50157"/>
    </source>
</evidence>
<keyword evidence="1 6" id="KW-0479">Metal-binding</keyword>
<gene>
    <name evidence="11" type="primary">LOC113395863</name>
</gene>
<dbReference type="InterPro" id="IPR013087">
    <property type="entry name" value="Znf_C2H2_type"/>
</dbReference>
<dbReference type="PANTHER" id="PTHR24379:SF121">
    <property type="entry name" value="C2H2-TYPE DOMAIN-CONTAINING PROTEIN"/>
    <property type="match status" value="1"/>
</dbReference>
<dbReference type="Gene3D" id="3.40.1800.20">
    <property type="match status" value="1"/>
</dbReference>
<dbReference type="SMART" id="SM00355">
    <property type="entry name" value="ZnF_C2H2"/>
    <property type="match status" value="10"/>
</dbReference>
<organism evidence="10 11">
    <name type="scientific">Vanessa tameamea</name>
    <name type="common">Kamehameha butterfly</name>
    <dbReference type="NCBI Taxonomy" id="334116"/>
    <lineage>
        <taxon>Eukaryota</taxon>
        <taxon>Metazoa</taxon>
        <taxon>Ecdysozoa</taxon>
        <taxon>Arthropoda</taxon>
        <taxon>Hexapoda</taxon>
        <taxon>Insecta</taxon>
        <taxon>Pterygota</taxon>
        <taxon>Neoptera</taxon>
        <taxon>Endopterygota</taxon>
        <taxon>Lepidoptera</taxon>
        <taxon>Glossata</taxon>
        <taxon>Ditrysia</taxon>
        <taxon>Papilionoidea</taxon>
        <taxon>Nymphalidae</taxon>
        <taxon>Nymphalinae</taxon>
        <taxon>Vanessa</taxon>
    </lineage>
</organism>
<evidence type="ECO:0000259" key="9">
    <source>
        <dbReference type="PROSITE" id="PS51915"/>
    </source>
</evidence>
<evidence type="ECO:0000256" key="5">
    <source>
        <dbReference type="PROSITE-ProRule" id="PRU00042"/>
    </source>
</evidence>
<feature type="domain" description="C2H2-type" evidence="8">
    <location>
        <begin position="469"/>
        <end position="496"/>
    </location>
</feature>
<feature type="binding site" evidence="6">
    <location>
        <position position="70"/>
    </location>
    <ligand>
        <name>Zn(2+)</name>
        <dbReference type="ChEBI" id="CHEBI:29105"/>
    </ligand>
</feature>
<name>A0ABM4AXF0_VANTA</name>
<evidence type="ECO:0000256" key="4">
    <source>
        <dbReference type="ARBA" id="ARBA00022833"/>
    </source>
</evidence>
<dbReference type="SUPFAM" id="SSF57667">
    <property type="entry name" value="beta-beta-alpha zinc fingers"/>
    <property type="match status" value="4"/>
</dbReference>
<feature type="domain" description="C2H2-type" evidence="8">
    <location>
        <begin position="525"/>
        <end position="548"/>
    </location>
</feature>
<dbReference type="RefSeq" id="XP_064075970.1">
    <property type="nucleotide sequence ID" value="XM_064219900.1"/>
</dbReference>
<keyword evidence="3 5" id="KW-0863">Zinc-finger</keyword>
<feature type="domain" description="ZAD" evidence="9">
    <location>
        <begin position="13"/>
        <end position="94"/>
    </location>
</feature>
<evidence type="ECO:0000313" key="11">
    <source>
        <dbReference type="RefSeq" id="XP_064075970.1"/>
    </source>
</evidence>
<proteinExistence type="predicted"/>
<dbReference type="InterPro" id="IPR036236">
    <property type="entry name" value="Znf_C2H2_sf"/>
</dbReference>
<evidence type="ECO:0000313" key="10">
    <source>
        <dbReference type="Proteomes" id="UP001652626"/>
    </source>
</evidence>
<feature type="domain" description="C2H2-type" evidence="8">
    <location>
        <begin position="356"/>
        <end position="384"/>
    </location>
</feature>
<dbReference type="PROSITE" id="PS00028">
    <property type="entry name" value="ZINC_FINGER_C2H2_1"/>
    <property type="match status" value="8"/>
</dbReference>
<evidence type="ECO:0000256" key="1">
    <source>
        <dbReference type="ARBA" id="ARBA00022723"/>
    </source>
</evidence>
<keyword evidence="2" id="KW-0677">Repeat</keyword>
<dbReference type="GeneID" id="113395863"/>
<dbReference type="Pfam" id="PF07776">
    <property type="entry name" value="zf-AD"/>
    <property type="match status" value="1"/>
</dbReference>
<feature type="compositionally biased region" description="Basic residues" evidence="7">
    <location>
        <begin position="161"/>
        <end position="179"/>
    </location>
</feature>
<keyword evidence="10" id="KW-1185">Reference proteome</keyword>
<dbReference type="SUPFAM" id="SSF57716">
    <property type="entry name" value="Glucocorticoid receptor-like (DNA-binding domain)"/>
    <property type="match status" value="1"/>
</dbReference>
<evidence type="ECO:0000256" key="6">
    <source>
        <dbReference type="PROSITE-ProRule" id="PRU01263"/>
    </source>
</evidence>
<evidence type="ECO:0000256" key="2">
    <source>
        <dbReference type="ARBA" id="ARBA00022737"/>
    </source>
</evidence>
<dbReference type="Pfam" id="PF00096">
    <property type="entry name" value="zf-C2H2"/>
    <property type="match status" value="3"/>
</dbReference>
<dbReference type="Gene3D" id="3.30.160.60">
    <property type="entry name" value="Classic Zinc Finger"/>
    <property type="match status" value="5"/>
</dbReference>
<dbReference type="SMART" id="SM00868">
    <property type="entry name" value="zf-AD"/>
    <property type="match status" value="1"/>
</dbReference>
<reference evidence="11" key="1">
    <citation type="submission" date="2025-08" db="UniProtKB">
        <authorList>
            <consortium name="RefSeq"/>
        </authorList>
    </citation>
    <scope>IDENTIFICATION</scope>
    <source>
        <tissue evidence="11">Whole body</tissue>
    </source>
</reference>
<evidence type="ECO:0000256" key="3">
    <source>
        <dbReference type="ARBA" id="ARBA00022771"/>
    </source>
</evidence>
<evidence type="ECO:0000256" key="7">
    <source>
        <dbReference type="SAM" id="MobiDB-lite"/>
    </source>
</evidence>